<evidence type="ECO:0000256" key="8">
    <source>
        <dbReference type="PIRSR" id="PIRSR019663-1"/>
    </source>
</evidence>
<evidence type="ECO:0000256" key="2">
    <source>
        <dbReference type="ARBA" id="ARBA00022670"/>
    </source>
</evidence>
<dbReference type="Gene3D" id="1.10.132.130">
    <property type="match status" value="1"/>
</dbReference>
<dbReference type="FunFam" id="3.40.50.1460:FF:000005">
    <property type="entry name" value="Vacuolar-processing enzyme beta-isozyme"/>
    <property type="match status" value="1"/>
</dbReference>
<dbReference type="InterPro" id="IPR001096">
    <property type="entry name" value="Peptidase_C13"/>
</dbReference>
<dbReference type="FunCoup" id="A0A061GGU5">
    <property type="interactions" value="125"/>
</dbReference>
<evidence type="ECO:0000256" key="1">
    <source>
        <dbReference type="ARBA" id="ARBA00009941"/>
    </source>
</evidence>
<dbReference type="GO" id="GO:0051603">
    <property type="term" value="P:proteolysis involved in protein catabolic process"/>
    <property type="evidence" value="ECO:0000318"/>
    <property type="project" value="GO_Central"/>
</dbReference>
<evidence type="ECO:0000259" key="9">
    <source>
        <dbReference type="Pfam" id="PF20985"/>
    </source>
</evidence>
<dbReference type="OMA" id="GHFQILV"/>
<dbReference type="GO" id="GO:0004197">
    <property type="term" value="F:cysteine-type endopeptidase activity"/>
    <property type="evidence" value="ECO:0000318"/>
    <property type="project" value="GO_Central"/>
</dbReference>
<evidence type="ECO:0000256" key="7">
    <source>
        <dbReference type="ARBA" id="ARBA00023180"/>
    </source>
</evidence>
<dbReference type="PRINTS" id="PR00776">
    <property type="entry name" value="HEMOGLOBNASE"/>
</dbReference>
<dbReference type="InterPro" id="IPR048501">
    <property type="entry name" value="Legum_prodom"/>
</dbReference>
<dbReference type="STRING" id="3641.A0A061GGU5"/>
<reference evidence="10 11" key="1">
    <citation type="journal article" date="2013" name="Genome Biol.">
        <title>The genome sequence of the most widely cultivated cacao type and its use to identify candidate genes regulating pod color.</title>
        <authorList>
            <person name="Motamayor J.C."/>
            <person name="Mockaitis K."/>
            <person name="Schmutz J."/>
            <person name="Haiminen N."/>
            <person name="Iii D.L."/>
            <person name="Cornejo O."/>
            <person name="Findley S.D."/>
            <person name="Zheng P."/>
            <person name="Utro F."/>
            <person name="Royaert S."/>
            <person name="Saski C."/>
            <person name="Jenkins J."/>
            <person name="Podicheti R."/>
            <person name="Zhao M."/>
            <person name="Scheffler B.E."/>
            <person name="Stack J.C."/>
            <person name="Feltus F.A."/>
            <person name="Mustiga G.M."/>
            <person name="Amores F."/>
            <person name="Phillips W."/>
            <person name="Marelli J.P."/>
            <person name="May G.D."/>
            <person name="Shapiro H."/>
            <person name="Ma J."/>
            <person name="Bustamante C.D."/>
            <person name="Schnell R.J."/>
            <person name="Main D."/>
            <person name="Gilbert D."/>
            <person name="Parida L."/>
            <person name="Kuhn D.N."/>
        </authorList>
    </citation>
    <scope>NUCLEOTIDE SEQUENCE [LARGE SCALE GENOMIC DNA]</scope>
    <source>
        <strain evidence="11">cv. Matina 1-6</strain>
    </source>
</reference>
<evidence type="ECO:0000256" key="6">
    <source>
        <dbReference type="ARBA" id="ARBA00023157"/>
    </source>
</evidence>
<keyword evidence="6" id="KW-1015">Disulfide bond</keyword>
<protein>
    <submittedName>
        <fullName evidence="10">Delta vacuolar processing enzyme, putative</fullName>
    </submittedName>
</protein>
<dbReference type="GO" id="GO:0006624">
    <property type="term" value="P:vacuolar protein processing"/>
    <property type="evidence" value="ECO:0000318"/>
    <property type="project" value="GO_Central"/>
</dbReference>
<dbReference type="Gramene" id="EOY26259">
    <property type="protein sequence ID" value="EOY26259"/>
    <property type="gene ID" value="TCM_027733"/>
</dbReference>
<organism evidence="10 11">
    <name type="scientific">Theobroma cacao</name>
    <name type="common">Cacao</name>
    <name type="synonym">Cocoa</name>
    <dbReference type="NCBI Taxonomy" id="3641"/>
    <lineage>
        <taxon>Eukaryota</taxon>
        <taxon>Viridiplantae</taxon>
        <taxon>Streptophyta</taxon>
        <taxon>Embryophyta</taxon>
        <taxon>Tracheophyta</taxon>
        <taxon>Spermatophyta</taxon>
        <taxon>Magnoliopsida</taxon>
        <taxon>eudicotyledons</taxon>
        <taxon>Gunneridae</taxon>
        <taxon>Pentapetalae</taxon>
        <taxon>rosids</taxon>
        <taxon>malvids</taxon>
        <taxon>Malvales</taxon>
        <taxon>Malvaceae</taxon>
        <taxon>Byttnerioideae</taxon>
        <taxon>Theobroma</taxon>
    </lineage>
</organism>
<gene>
    <name evidence="10" type="ORF">TCM_027733</name>
</gene>
<dbReference type="CDD" id="cd21115">
    <property type="entry name" value="legumain_C"/>
    <property type="match status" value="1"/>
</dbReference>
<keyword evidence="11" id="KW-1185">Reference proteome</keyword>
<dbReference type="PANTHER" id="PTHR12000:SF55">
    <property type="entry name" value="VACUOLAR-PROCESSING ENZYME-LIKE"/>
    <property type="match status" value="1"/>
</dbReference>
<sequence length="527" mass="58760">MTEVSKLTKKELIPQTKQWTTPLPTSNPVSASTNSSRVLQVESKMIPCCLRLFLFLFLSIFAVESGRLNANSYNVVSRFSEFNHEDNVHPNVNGMEGKRWAILIAGSRGYGNYRHQADVCHAYQILRNGGLEDDNIVVFMYDDIAFSVYNPRPGVIINKPNGEDVYKGVPKDYTGQDVNMNNFFAVILGNKTGLTGGSGKVVESGPNDRIFIYYTDHGSPGLLGMPSGDDLSAKDLINVLKKKHEAKSYKSMVLYVEACESGSMFEGILPNNLNIYAITAANAVENSWGTYCPEGYPSSPSEFDTCLGDLFSISWMEDSDIHDLRNETLEQQYQVVRRRTAVDNLVVSSHVMQYGNMTLEKDVLFSYMGTNPANDNYKPTATAHPMNSPMSSKVVSQRDASLLHLWHKFHRAPEESAEKAEAHKRLLDELSHRKHIDRSINQIIAILFGHQNVSEMLKSVQSAGQPLVHDWNCFKMLVNAFKNYCGSTSRYDMKYSGAFANMCNAGVNMKQATATITQACSMHSPSS</sequence>
<evidence type="ECO:0000256" key="5">
    <source>
        <dbReference type="ARBA" id="ARBA00022807"/>
    </source>
</evidence>
<dbReference type="PIRSF" id="PIRSF019663">
    <property type="entry name" value="Legumain"/>
    <property type="match status" value="1"/>
</dbReference>
<dbReference type="FunFam" id="1.10.132.130:FF:000001">
    <property type="entry name" value="Vacuolar-processing enzyme beta-isozyme"/>
    <property type="match status" value="1"/>
</dbReference>
<dbReference type="Gene3D" id="3.40.50.1460">
    <property type="match status" value="1"/>
</dbReference>
<dbReference type="eggNOG" id="KOG1348">
    <property type="taxonomic scope" value="Eukaryota"/>
</dbReference>
<feature type="domain" description="Legumain prodomain" evidence="9">
    <location>
        <begin position="424"/>
        <end position="520"/>
    </location>
</feature>
<dbReference type="GO" id="GO:0005773">
    <property type="term" value="C:vacuole"/>
    <property type="evidence" value="ECO:0007669"/>
    <property type="project" value="GOC"/>
</dbReference>
<dbReference type="HOGENOM" id="CLU_024160_0_0_1"/>
<keyword evidence="3" id="KW-0732">Signal</keyword>
<evidence type="ECO:0000313" key="10">
    <source>
        <dbReference type="EMBL" id="EOY26259.1"/>
    </source>
</evidence>
<dbReference type="AlphaFoldDB" id="A0A061GGU5"/>
<dbReference type="PANTHER" id="PTHR12000">
    <property type="entry name" value="HEMOGLOBINASE FAMILY MEMBER"/>
    <property type="match status" value="1"/>
</dbReference>
<dbReference type="Pfam" id="PF01650">
    <property type="entry name" value="Peptidase_C13"/>
    <property type="match status" value="1"/>
</dbReference>
<dbReference type="PIRSF" id="PIRSF500139">
    <property type="entry name" value="AE"/>
    <property type="match status" value="1"/>
</dbReference>
<dbReference type="EMBL" id="CM001884">
    <property type="protein sequence ID" value="EOY26259.1"/>
    <property type="molecule type" value="Genomic_DNA"/>
</dbReference>
<dbReference type="InParanoid" id="A0A061GGU5"/>
<keyword evidence="2" id="KW-0645">Protease</keyword>
<keyword evidence="7" id="KW-0325">Glycoprotein</keyword>
<feature type="active site" description="Nucleophile" evidence="8">
    <location>
        <position position="259"/>
    </location>
</feature>
<comment type="similarity">
    <text evidence="1">Belongs to the peptidase C13 family.</text>
</comment>
<name>A0A061GGU5_THECC</name>
<feature type="active site" evidence="8">
    <location>
        <position position="217"/>
    </location>
</feature>
<accession>A0A061GGU5</accession>
<keyword evidence="4" id="KW-0378">Hydrolase</keyword>
<dbReference type="Pfam" id="PF20985">
    <property type="entry name" value="Legum_prodom"/>
    <property type="match status" value="1"/>
</dbReference>
<dbReference type="InterPro" id="IPR046427">
    <property type="entry name" value="Legumain_prodom_sf"/>
</dbReference>
<dbReference type="InterPro" id="IPR043577">
    <property type="entry name" value="AE"/>
</dbReference>
<evidence type="ECO:0000256" key="3">
    <source>
        <dbReference type="ARBA" id="ARBA00022729"/>
    </source>
</evidence>
<dbReference type="Proteomes" id="UP000026915">
    <property type="component" value="Chromosome 6"/>
</dbReference>
<keyword evidence="5" id="KW-0788">Thiol protease</keyword>
<evidence type="ECO:0000313" key="11">
    <source>
        <dbReference type="Proteomes" id="UP000026915"/>
    </source>
</evidence>
<proteinExistence type="inferred from homology"/>
<evidence type="ECO:0000256" key="4">
    <source>
        <dbReference type="ARBA" id="ARBA00022801"/>
    </source>
</evidence>